<dbReference type="HOGENOM" id="CLU_087284_1_1_7"/>
<dbReference type="InterPro" id="IPR019752">
    <property type="entry name" value="Pyrv/ketoisovalerate_OxRed_cat"/>
</dbReference>
<proteinExistence type="predicted"/>
<feature type="domain" description="Pyruvate/ketoisovalerate oxidoreductase catalytic" evidence="2">
    <location>
        <begin position="12"/>
        <end position="185"/>
    </location>
</feature>
<dbReference type="PANTHER" id="PTHR43854">
    <property type="entry name" value="INDOLEPYRUVATE OXIDOREDUCTASE SUBUNIT IORB"/>
    <property type="match status" value="1"/>
</dbReference>
<name>F2LW49_HIPMA</name>
<gene>
    <name evidence="3" type="ordered locus">Hipma_1017</name>
</gene>
<evidence type="ECO:0000256" key="1">
    <source>
        <dbReference type="ARBA" id="ARBA00023002"/>
    </source>
</evidence>
<dbReference type="eggNOG" id="COG1014">
    <property type="taxonomic scope" value="Bacteria"/>
</dbReference>
<protein>
    <submittedName>
        <fullName evidence="3">Pyruvate/ketoisovalerate oxidoreductase</fullName>
    </submittedName>
</protein>
<evidence type="ECO:0000313" key="3">
    <source>
        <dbReference type="EMBL" id="AEA33983.1"/>
    </source>
</evidence>
<evidence type="ECO:0000259" key="2">
    <source>
        <dbReference type="Pfam" id="PF01558"/>
    </source>
</evidence>
<dbReference type="AlphaFoldDB" id="F2LW49"/>
<dbReference type="OrthoDB" id="9800445at2"/>
<keyword evidence="1" id="KW-0560">Oxidoreductase</keyword>
<dbReference type="RefSeq" id="WP_013682022.1">
    <property type="nucleotide sequence ID" value="NC_015318.1"/>
</dbReference>
<dbReference type="InParanoid" id="F2LW49"/>
<reference evidence="4" key="2">
    <citation type="submission" date="2011-03" db="EMBL/GenBank/DDBJ databases">
        <title>The complete genome of Hippea maritima DSM 10411.</title>
        <authorList>
            <consortium name="US DOE Joint Genome Institute (JGI-PGF)"/>
            <person name="Lucas S."/>
            <person name="Copeland A."/>
            <person name="Lapidus A."/>
            <person name="Bruce D."/>
            <person name="Goodwin L."/>
            <person name="Pitluck S."/>
            <person name="Peters L."/>
            <person name="Kyrpides N."/>
            <person name="Mavromatis K."/>
            <person name="Pagani I."/>
            <person name="Ivanova N."/>
            <person name="Mikhailova N."/>
            <person name="Lu M."/>
            <person name="Detter J.C."/>
            <person name="Tapia R."/>
            <person name="Han C."/>
            <person name="Land M."/>
            <person name="Hauser L."/>
            <person name="Markowitz V."/>
            <person name="Cheng J.-F."/>
            <person name="Hugenholtz P."/>
            <person name="Woyke T."/>
            <person name="Wu D."/>
            <person name="Spring S."/>
            <person name="Schroeder M."/>
            <person name="Brambilla E."/>
            <person name="Klenk H.-P."/>
            <person name="Eisen J.A."/>
        </authorList>
    </citation>
    <scope>NUCLEOTIDE SEQUENCE [LARGE SCALE GENOMIC DNA]</scope>
    <source>
        <strain evidence="4">ATCC 700847 / DSM 10411 / MH2</strain>
    </source>
</reference>
<dbReference type="InterPro" id="IPR052198">
    <property type="entry name" value="IorB_Oxidoreductase"/>
</dbReference>
<dbReference type="PANTHER" id="PTHR43854:SF1">
    <property type="entry name" value="INDOLEPYRUVATE OXIDOREDUCTASE SUBUNIT IORB"/>
    <property type="match status" value="1"/>
</dbReference>
<dbReference type="STRING" id="760142.Hipma_1017"/>
<accession>F2LW49</accession>
<dbReference type="KEGG" id="hmr:Hipma_1017"/>
<dbReference type="SUPFAM" id="SSF53323">
    <property type="entry name" value="Pyruvate-ferredoxin oxidoreductase, PFOR, domain III"/>
    <property type="match status" value="1"/>
</dbReference>
<evidence type="ECO:0000313" key="4">
    <source>
        <dbReference type="Proteomes" id="UP000008139"/>
    </source>
</evidence>
<organism evidence="3 4">
    <name type="scientific">Hippea maritima (strain ATCC 700847 / DSM 10411 / MH2)</name>
    <dbReference type="NCBI Taxonomy" id="760142"/>
    <lineage>
        <taxon>Bacteria</taxon>
        <taxon>Pseudomonadati</taxon>
        <taxon>Campylobacterota</taxon>
        <taxon>Desulfurellia</taxon>
        <taxon>Desulfurellales</taxon>
        <taxon>Hippeaceae</taxon>
        <taxon>Hippea</taxon>
    </lineage>
</organism>
<dbReference type="InterPro" id="IPR002869">
    <property type="entry name" value="Pyrv_flavodox_OxRed_cen"/>
</dbReference>
<dbReference type="Gene3D" id="3.40.920.10">
    <property type="entry name" value="Pyruvate-ferredoxin oxidoreductase, PFOR, domain III"/>
    <property type="match status" value="1"/>
</dbReference>
<dbReference type="GO" id="GO:0016903">
    <property type="term" value="F:oxidoreductase activity, acting on the aldehyde or oxo group of donors"/>
    <property type="evidence" value="ECO:0007669"/>
    <property type="project" value="InterPro"/>
</dbReference>
<dbReference type="Pfam" id="PF01558">
    <property type="entry name" value="POR"/>
    <property type="match status" value="1"/>
</dbReference>
<sequence>MNIQSVLFVGVGGDGIITASNIVAQACMLAGFDVKKSEIHGMSQRGGSVSASVRFGERVYSPTDKKGQVPFMFATEKVEMLRWVGYLNPSSVVIVNDRIMPIINQVIDEQKIDMMMEKVKVAKIIKRRFLDDALKLGNDKIVNTVMLGVLSAFLDVDEKYFLQAIDNVLPEKLRTINAMAFSYGRKLSQDLA</sequence>
<keyword evidence="4" id="KW-1185">Reference proteome</keyword>
<dbReference type="EMBL" id="CP002606">
    <property type="protein sequence ID" value="AEA33983.1"/>
    <property type="molecule type" value="Genomic_DNA"/>
</dbReference>
<reference evidence="3 4" key="1">
    <citation type="journal article" date="2011" name="Stand. Genomic Sci.">
        <title>Complete genome sequence of the thermophilic sulfur-reducer Hippea maritima type strain (MH(2)).</title>
        <authorList>
            <person name="Huntemann M."/>
            <person name="Lu M."/>
            <person name="Nolan M."/>
            <person name="Lapidus A."/>
            <person name="Lucas S."/>
            <person name="Hammon N."/>
            <person name="Deshpande S."/>
            <person name="Cheng J.F."/>
            <person name="Tapia R."/>
            <person name="Han C."/>
            <person name="Goodwin L."/>
            <person name="Pitluck S."/>
            <person name="Liolios K."/>
            <person name="Pagani I."/>
            <person name="Ivanova N."/>
            <person name="Ovchinikova G."/>
            <person name="Pati A."/>
            <person name="Chen A."/>
            <person name="Palaniappan K."/>
            <person name="Land M."/>
            <person name="Hauser L."/>
            <person name="Jeffries C.D."/>
            <person name="Detter J.C."/>
            <person name="Brambilla E.M."/>
            <person name="Rohde M."/>
            <person name="Spring S."/>
            <person name="Goker M."/>
            <person name="Woyke T."/>
            <person name="Bristow J."/>
            <person name="Eisen J.A."/>
            <person name="Markowitz V."/>
            <person name="Hugenholtz P."/>
            <person name="Kyrpides N.C."/>
            <person name="Klenk H.P."/>
            <person name="Mavromatis K."/>
        </authorList>
    </citation>
    <scope>NUCLEOTIDE SEQUENCE [LARGE SCALE GENOMIC DNA]</scope>
    <source>
        <strain evidence="4">ATCC 700847 / DSM 10411 / MH2</strain>
    </source>
</reference>
<dbReference type="Proteomes" id="UP000008139">
    <property type="component" value="Chromosome"/>
</dbReference>
<keyword evidence="3" id="KW-0670">Pyruvate</keyword>